<dbReference type="GO" id="GO:0006811">
    <property type="term" value="P:monoatomic ion transport"/>
    <property type="evidence" value="ECO:0007669"/>
    <property type="project" value="UniProtKB-KW"/>
</dbReference>
<evidence type="ECO:0000256" key="6">
    <source>
        <dbReference type="ARBA" id="ARBA00023136"/>
    </source>
</evidence>
<feature type="transmembrane region" description="Helical" evidence="7">
    <location>
        <begin position="183"/>
        <end position="203"/>
    </location>
</feature>
<dbReference type="InterPro" id="IPR044849">
    <property type="entry name" value="CASTOR/POLLUX/SYM8-like"/>
</dbReference>
<organism evidence="9 10">
    <name type="scientific">Symbiodinium natans</name>
    <dbReference type="NCBI Taxonomy" id="878477"/>
    <lineage>
        <taxon>Eukaryota</taxon>
        <taxon>Sar</taxon>
        <taxon>Alveolata</taxon>
        <taxon>Dinophyceae</taxon>
        <taxon>Suessiales</taxon>
        <taxon>Symbiodiniaceae</taxon>
        <taxon>Symbiodinium</taxon>
    </lineage>
</organism>
<dbReference type="GO" id="GO:0012505">
    <property type="term" value="C:endomembrane system"/>
    <property type="evidence" value="ECO:0007669"/>
    <property type="project" value="UniProtKB-SubCell"/>
</dbReference>
<evidence type="ECO:0000256" key="3">
    <source>
        <dbReference type="ARBA" id="ARBA00022692"/>
    </source>
</evidence>
<keyword evidence="3 7" id="KW-0812">Transmembrane</keyword>
<evidence type="ECO:0000256" key="5">
    <source>
        <dbReference type="ARBA" id="ARBA00023065"/>
    </source>
</evidence>
<evidence type="ECO:0000313" key="9">
    <source>
        <dbReference type="EMBL" id="CAE7230027.1"/>
    </source>
</evidence>
<feature type="transmembrane region" description="Helical" evidence="7">
    <location>
        <begin position="130"/>
        <end position="152"/>
    </location>
</feature>
<comment type="caution">
    <text evidence="9">The sequence shown here is derived from an EMBL/GenBank/DDBJ whole genome shotgun (WGS) entry which is preliminary data.</text>
</comment>
<keyword evidence="2" id="KW-0813">Transport</keyword>
<evidence type="ECO:0000313" key="10">
    <source>
        <dbReference type="Proteomes" id="UP000604046"/>
    </source>
</evidence>
<proteinExistence type="predicted"/>
<dbReference type="AlphaFoldDB" id="A0A812KKV9"/>
<dbReference type="EMBL" id="CAJNDS010000715">
    <property type="protein sequence ID" value="CAE7230027.1"/>
    <property type="molecule type" value="Genomic_DNA"/>
</dbReference>
<feature type="domain" description="CASTOR/POLLUX/SYM8 ion channel conserved" evidence="8">
    <location>
        <begin position="371"/>
        <end position="461"/>
    </location>
</feature>
<evidence type="ECO:0000259" key="8">
    <source>
        <dbReference type="Pfam" id="PF06241"/>
    </source>
</evidence>
<evidence type="ECO:0000256" key="2">
    <source>
        <dbReference type="ARBA" id="ARBA00022448"/>
    </source>
</evidence>
<protein>
    <submittedName>
        <fullName evidence="9">CASTOR protein</fullName>
    </submittedName>
</protein>
<dbReference type="Pfam" id="PF06241">
    <property type="entry name" value="Castor_Poll_mid"/>
    <property type="match status" value="1"/>
</dbReference>
<keyword evidence="4 7" id="KW-1133">Transmembrane helix</keyword>
<accession>A0A812KKV9</accession>
<evidence type="ECO:0000256" key="7">
    <source>
        <dbReference type="SAM" id="Phobius"/>
    </source>
</evidence>
<evidence type="ECO:0000256" key="4">
    <source>
        <dbReference type="ARBA" id="ARBA00022989"/>
    </source>
</evidence>
<dbReference type="Proteomes" id="UP000604046">
    <property type="component" value="Unassembled WGS sequence"/>
</dbReference>
<sequence length="781" mass="85350">MAAQQSCAVVAPVEPTTEASGISKIGALASDLASKLSTLSEAERCELIHRLALSPTGKSEDVSKDETILGQPLLMLFSLLVLGLAAHFGGTVINERRRYHNRRAQRQGTFTEYLQYRFGYWYTWTEHSAAIVLMSISLALLVFGGALLRVLIQQPLSEGLWSAWLWIAAPDGGASAETAAGRLVGLIVSIGGMLVFALLMSVISEMFEEALRTFRLGTIPVIEGNHTVIIGYVTPTLRILAKELCAACESEGGILIAVLSPMPKPEVEELLRDGDAGWMKNSTIVVRSGDACKAEDLAKVAVQGAKKVIIMSKPGVCREEADAATINVLLTLRNNGWPREGVSVVQCQLVRNQGLFKRLLTDGSQVVTVNDFIGELMVQCSRQSGLVHAIRSVFSFENDEFYIQHVQGTAGRTVMDLLFALPNTILIGIKPPDCELEVLPSMDRTLKGDEELCVLAKDDSAIPRYAGPSSVDLSGQIDHSNIVERSPDEPLAGQTVIILGWNNSIGAILGELDDDVGQDSRVIIHAPETVSMRVEFIEAAQKRRKHFYQNFSIKHSQGPLGARFRLEELPLETASMILILADESYDVYAHAADSHTLAAIVQVQDILDERCGPAKSSAVIMPQLLDVSIEETLIQTGIHNYVLSGRMAARLLAVISEVPKATCIIDCLTKHKVFRFSIAKLPEYPAAASLNFSEGVSFNDVTMVAALANEVVLGWSKLNAGEVGPWEMNPKNRTEKRPWPENARLIVLRRTGKWKPASYRGARCASVAHPSDERRVCRRIE</sequence>
<feature type="transmembrane region" description="Helical" evidence="7">
    <location>
        <begin position="73"/>
        <end position="93"/>
    </location>
</feature>
<keyword evidence="5" id="KW-0406">Ion transport</keyword>
<dbReference type="OrthoDB" id="414047at2759"/>
<dbReference type="InterPro" id="IPR010420">
    <property type="entry name" value="CASTOR/POLLUX/SYM8_dom"/>
</dbReference>
<evidence type="ECO:0000256" key="1">
    <source>
        <dbReference type="ARBA" id="ARBA00004127"/>
    </source>
</evidence>
<gene>
    <name evidence="9" type="primary">CASTOR</name>
    <name evidence="9" type="ORF">SNAT2548_LOCUS9305</name>
</gene>
<reference evidence="9" key="1">
    <citation type="submission" date="2021-02" db="EMBL/GenBank/DDBJ databases">
        <authorList>
            <person name="Dougan E. K."/>
            <person name="Rhodes N."/>
            <person name="Thang M."/>
            <person name="Chan C."/>
        </authorList>
    </citation>
    <scope>NUCLEOTIDE SEQUENCE</scope>
</reference>
<dbReference type="PANTHER" id="PTHR31563:SF10">
    <property type="entry name" value="ION CHANNEL POLLUX-RELATED"/>
    <property type="match status" value="1"/>
</dbReference>
<keyword evidence="6 7" id="KW-0472">Membrane</keyword>
<keyword evidence="10" id="KW-1185">Reference proteome</keyword>
<dbReference type="Gene3D" id="3.40.50.720">
    <property type="entry name" value="NAD(P)-binding Rossmann-like Domain"/>
    <property type="match status" value="1"/>
</dbReference>
<name>A0A812KKV9_9DINO</name>
<dbReference type="PANTHER" id="PTHR31563">
    <property type="entry name" value="ION CHANNEL POLLUX-RELATED"/>
    <property type="match status" value="1"/>
</dbReference>
<comment type="subcellular location">
    <subcellularLocation>
        <location evidence="1">Endomembrane system</location>
        <topology evidence="1">Multi-pass membrane protein</topology>
    </subcellularLocation>
</comment>